<comment type="caution">
    <text evidence="2">The sequence shown here is derived from an EMBL/GenBank/DDBJ whole genome shotgun (WGS) entry which is preliminary data.</text>
</comment>
<organism evidence="2 3">
    <name type="scientific">Mucuna pruriens</name>
    <name type="common">Velvet bean</name>
    <name type="synonym">Dolichos pruriens</name>
    <dbReference type="NCBI Taxonomy" id="157652"/>
    <lineage>
        <taxon>Eukaryota</taxon>
        <taxon>Viridiplantae</taxon>
        <taxon>Streptophyta</taxon>
        <taxon>Embryophyta</taxon>
        <taxon>Tracheophyta</taxon>
        <taxon>Spermatophyta</taxon>
        <taxon>Magnoliopsida</taxon>
        <taxon>eudicotyledons</taxon>
        <taxon>Gunneridae</taxon>
        <taxon>Pentapetalae</taxon>
        <taxon>rosids</taxon>
        <taxon>fabids</taxon>
        <taxon>Fabales</taxon>
        <taxon>Fabaceae</taxon>
        <taxon>Papilionoideae</taxon>
        <taxon>50 kb inversion clade</taxon>
        <taxon>NPAAA clade</taxon>
        <taxon>indigoferoid/millettioid clade</taxon>
        <taxon>Phaseoleae</taxon>
        <taxon>Mucuna</taxon>
    </lineage>
</organism>
<evidence type="ECO:0008006" key="4">
    <source>
        <dbReference type="Google" id="ProtNLM"/>
    </source>
</evidence>
<gene>
    <name evidence="2" type="ORF">CR513_41144</name>
</gene>
<dbReference type="AlphaFoldDB" id="A0A371FJV7"/>
<accession>A0A371FJV7</accession>
<reference evidence="2" key="1">
    <citation type="submission" date="2018-05" db="EMBL/GenBank/DDBJ databases">
        <title>Draft genome of Mucuna pruriens seed.</title>
        <authorList>
            <person name="Nnadi N.E."/>
            <person name="Vos R."/>
            <person name="Hasami M.H."/>
            <person name="Devisetty U.K."/>
            <person name="Aguiy J.C."/>
        </authorList>
    </citation>
    <scope>NUCLEOTIDE SEQUENCE [LARGE SCALE GENOMIC DNA]</scope>
    <source>
        <strain evidence="2">JCA_2017</strain>
    </source>
</reference>
<dbReference type="EMBL" id="QJKJ01008827">
    <property type="protein sequence ID" value="RDX78562.1"/>
    <property type="molecule type" value="Genomic_DNA"/>
</dbReference>
<feature type="non-terminal residue" evidence="2">
    <location>
        <position position="1"/>
    </location>
</feature>
<feature type="region of interest" description="Disordered" evidence="1">
    <location>
        <begin position="176"/>
        <end position="211"/>
    </location>
</feature>
<name>A0A371FJV7_MUCPR</name>
<proteinExistence type="predicted"/>
<evidence type="ECO:0000313" key="2">
    <source>
        <dbReference type="EMBL" id="RDX78562.1"/>
    </source>
</evidence>
<evidence type="ECO:0000256" key="1">
    <source>
        <dbReference type="SAM" id="MobiDB-lite"/>
    </source>
</evidence>
<dbReference type="Proteomes" id="UP000257109">
    <property type="component" value="Unassembled WGS sequence"/>
</dbReference>
<dbReference type="OrthoDB" id="1731207at2759"/>
<protein>
    <recommendedName>
        <fullName evidence="4">Retrotransposon gag domain-containing protein</fullName>
    </recommendedName>
</protein>
<keyword evidence="3" id="KW-1185">Reference proteome</keyword>
<feature type="compositionally biased region" description="Basic and acidic residues" evidence="1">
    <location>
        <begin position="187"/>
        <end position="203"/>
    </location>
</feature>
<evidence type="ECO:0000313" key="3">
    <source>
        <dbReference type="Proteomes" id="UP000257109"/>
    </source>
</evidence>
<sequence>MEYMKKFEAKMEKLNGGMESMNFDSYSVNAKISSDDNDSCNSRSRRRERLVNRHEQIVNDPKKNPWDFIKVAQNLDCINYEDLTKVKLIALSFEGYTLIRGIKRSSIESWEEVKQEMRGRLVPSFYKKKLVCEVIENVSRLNRDIQDIVELHDYTFLSILVHQTFKVETHLKRHGRKSYPTTHSNYRGKDKKEEKLLRRDKSPNDGSVPFK</sequence>